<dbReference type="SUPFAM" id="SSF81665">
    <property type="entry name" value="Calcium ATPase, transmembrane domain M"/>
    <property type="match status" value="1"/>
</dbReference>
<dbReference type="InterPro" id="IPR039720">
    <property type="entry name" value="TMEM94"/>
</dbReference>
<feature type="transmembrane region" description="Helical" evidence="2">
    <location>
        <begin position="354"/>
        <end position="380"/>
    </location>
</feature>
<feature type="region of interest" description="Disordered" evidence="1">
    <location>
        <begin position="44"/>
        <end position="80"/>
    </location>
</feature>
<proteinExistence type="predicted"/>
<keyword evidence="2" id="KW-1133">Transmembrane helix</keyword>
<dbReference type="PANTHER" id="PTHR13219:SF6">
    <property type="entry name" value="TRANSMEMBRANE PROTEIN 94"/>
    <property type="match status" value="1"/>
</dbReference>
<dbReference type="Proteomes" id="UP001152888">
    <property type="component" value="Unassembled WGS sequence"/>
</dbReference>
<dbReference type="PANTHER" id="PTHR13219">
    <property type="entry name" value="TRANSMEMBRANE PROTEIN 94"/>
    <property type="match status" value="1"/>
</dbReference>
<keyword evidence="4" id="KW-1185">Reference proteome</keyword>
<keyword evidence="2" id="KW-0812">Transmembrane</keyword>
<evidence type="ECO:0000313" key="4">
    <source>
        <dbReference type="Proteomes" id="UP001152888"/>
    </source>
</evidence>
<sequence length="548" mass="62292">MGLESGWNCHISLLSERTRRDSGLLQYQQSEIWTEVTAACKREAEQRHNRKMSQNTRRISNDDGSRTRPMDSNLESSRTMSFSAPSAINMEHTVVKFDTEVEQFITNGSENRNSIDESATPHDWQSLSNLTESTEQSAPINFDMSNRAKLPRGIDKIRPHIELIDNVPLLVSLFTDCTPSATREMLHIMQDYKEVVCIMGSSENCDNAGTFMQADASIAVKPLYPQVCQKRTIYEKNKDCIGPIELSCMLNSVPCALSFKREDPLSLHRLIMESRHFVATIWNSVQYWLCCCVALSVLQTIAALFMLPGLMTTWQVLWFCCIVIPAISISLMAKPLDMDVMKKPQGKIQTVVNLNGAIFVIWCYGSKFLLTFVVVTASYIGTLSSHCNQMCIALPNCTCAFLFHPILLNDSMLTEGWDENKWTLHVSRLILCFITLLHFVVISTGFIHRDHLMFQKPAHSNLYWLATVFTLIAVQSVYTIIVLMVVRENEYDEKYVVPLWVIIFGALSSFGVLIISEMVKKQEIKVNKRFLKRARLDFGTKLGMNSPF</sequence>
<evidence type="ECO:0008006" key="5">
    <source>
        <dbReference type="Google" id="ProtNLM"/>
    </source>
</evidence>
<feature type="compositionally biased region" description="Basic and acidic residues" evidence="1">
    <location>
        <begin position="59"/>
        <end position="69"/>
    </location>
</feature>
<feature type="transmembrane region" description="Helical" evidence="2">
    <location>
        <begin position="497"/>
        <end position="519"/>
    </location>
</feature>
<dbReference type="InterPro" id="IPR023298">
    <property type="entry name" value="ATPase_P-typ_TM_dom_sf"/>
</dbReference>
<dbReference type="OrthoDB" id="5568754at2759"/>
<feature type="transmembrane region" description="Helical" evidence="2">
    <location>
        <begin position="422"/>
        <end position="441"/>
    </location>
</feature>
<dbReference type="EMBL" id="CAKOFQ010007742">
    <property type="protein sequence ID" value="CAH2007317.1"/>
    <property type="molecule type" value="Genomic_DNA"/>
</dbReference>
<accession>A0A9P0M8L4</accession>
<name>A0A9P0M8L4_ACAOB</name>
<evidence type="ECO:0000313" key="3">
    <source>
        <dbReference type="EMBL" id="CAH2007317.1"/>
    </source>
</evidence>
<reference evidence="3" key="1">
    <citation type="submission" date="2022-03" db="EMBL/GenBank/DDBJ databases">
        <authorList>
            <person name="Sayadi A."/>
        </authorList>
    </citation>
    <scope>NUCLEOTIDE SEQUENCE</scope>
</reference>
<organism evidence="3 4">
    <name type="scientific">Acanthoscelides obtectus</name>
    <name type="common">Bean weevil</name>
    <name type="synonym">Bruchus obtectus</name>
    <dbReference type="NCBI Taxonomy" id="200917"/>
    <lineage>
        <taxon>Eukaryota</taxon>
        <taxon>Metazoa</taxon>
        <taxon>Ecdysozoa</taxon>
        <taxon>Arthropoda</taxon>
        <taxon>Hexapoda</taxon>
        <taxon>Insecta</taxon>
        <taxon>Pterygota</taxon>
        <taxon>Neoptera</taxon>
        <taxon>Endopterygota</taxon>
        <taxon>Coleoptera</taxon>
        <taxon>Polyphaga</taxon>
        <taxon>Cucujiformia</taxon>
        <taxon>Chrysomeloidea</taxon>
        <taxon>Chrysomelidae</taxon>
        <taxon>Bruchinae</taxon>
        <taxon>Bruchini</taxon>
        <taxon>Acanthoscelides</taxon>
    </lineage>
</organism>
<feature type="transmembrane region" description="Helical" evidence="2">
    <location>
        <begin position="462"/>
        <end position="485"/>
    </location>
</feature>
<protein>
    <recommendedName>
        <fullName evidence="5">Cation-transporting P-type ATPase C-terminal domain-containing protein</fullName>
    </recommendedName>
</protein>
<evidence type="ECO:0000256" key="2">
    <source>
        <dbReference type="SAM" id="Phobius"/>
    </source>
</evidence>
<feature type="transmembrane region" description="Helical" evidence="2">
    <location>
        <begin position="285"/>
        <end position="307"/>
    </location>
</feature>
<keyword evidence="2" id="KW-0472">Membrane</keyword>
<feature type="transmembrane region" description="Helical" evidence="2">
    <location>
        <begin position="313"/>
        <end position="333"/>
    </location>
</feature>
<gene>
    <name evidence="3" type="ORF">ACAOBT_LOCUS29586</name>
</gene>
<evidence type="ECO:0000256" key="1">
    <source>
        <dbReference type="SAM" id="MobiDB-lite"/>
    </source>
</evidence>
<comment type="caution">
    <text evidence="3">The sequence shown here is derived from an EMBL/GenBank/DDBJ whole genome shotgun (WGS) entry which is preliminary data.</text>
</comment>
<dbReference type="Gene3D" id="1.20.1110.10">
    <property type="entry name" value="Calcium-transporting ATPase, transmembrane domain"/>
    <property type="match status" value="1"/>
</dbReference>
<dbReference type="AlphaFoldDB" id="A0A9P0M8L4"/>